<evidence type="ECO:0000313" key="1">
    <source>
        <dbReference type="EMBL" id="SVB15142.1"/>
    </source>
</evidence>
<accession>A0A382BP06</accession>
<name>A0A382BP06_9ZZZZ</name>
<sequence>MERKSRETTITWDGHDAEFASRRSVESVSVKLV</sequence>
<reference evidence="1" key="1">
    <citation type="submission" date="2018-05" db="EMBL/GenBank/DDBJ databases">
        <authorList>
            <person name="Lanie J.A."/>
            <person name="Ng W.-L."/>
            <person name="Kazmierczak K.M."/>
            <person name="Andrzejewski T.M."/>
            <person name="Davidsen T.M."/>
            <person name="Wayne K.J."/>
            <person name="Tettelin H."/>
            <person name="Glass J.I."/>
            <person name="Rusch D."/>
            <person name="Podicherti R."/>
            <person name="Tsui H.-C.T."/>
            <person name="Winkler M.E."/>
        </authorList>
    </citation>
    <scope>NUCLEOTIDE SEQUENCE</scope>
</reference>
<protein>
    <submittedName>
        <fullName evidence="1">Uncharacterized protein</fullName>
    </submittedName>
</protein>
<dbReference type="AlphaFoldDB" id="A0A382BP06"/>
<proteinExistence type="predicted"/>
<dbReference type="EMBL" id="UINC01030555">
    <property type="protein sequence ID" value="SVB15142.1"/>
    <property type="molecule type" value="Genomic_DNA"/>
</dbReference>
<gene>
    <name evidence="1" type="ORF">METZ01_LOCUS167996</name>
</gene>
<organism evidence="1">
    <name type="scientific">marine metagenome</name>
    <dbReference type="NCBI Taxonomy" id="408172"/>
    <lineage>
        <taxon>unclassified sequences</taxon>
        <taxon>metagenomes</taxon>
        <taxon>ecological metagenomes</taxon>
    </lineage>
</organism>